<proteinExistence type="predicted"/>
<dbReference type="NCBIfam" id="TIGR00374">
    <property type="entry name" value="flippase-like domain"/>
    <property type="match status" value="1"/>
</dbReference>
<comment type="caution">
    <text evidence="7">The sequence shown here is derived from an EMBL/GenBank/DDBJ whole genome shotgun (WGS) entry which is preliminary data.</text>
</comment>
<evidence type="ECO:0000313" key="8">
    <source>
        <dbReference type="Proteomes" id="UP000823636"/>
    </source>
</evidence>
<dbReference type="GO" id="GO:0005886">
    <property type="term" value="C:plasma membrane"/>
    <property type="evidence" value="ECO:0007669"/>
    <property type="project" value="UniProtKB-SubCell"/>
</dbReference>
<evidence type="ECO:0000256" key="3">
    <source>
        <dbReference type="ARBA" id="ARBA00022692"/>
    </source>
</evidence>
<comment type="subcellular location">
    <subcellularLocation>
        <location evidence="1">Cell membrane</location>
        <topology evidence="1">Multi-pass membrane protein</topology>
    </subcellularLocation>
</comment>
<keyword evidence="5 6" id="KW-0472">Membrane</keyword>
<feature type="transmembrane region" description="Helical" evidence="6">
    <location>
        <begin position="169"/>
        <end position="186"/>
    </location>
</feature>
<evidence type="ECO:0000256" key="1">
    <source>
        <dbReference type="ARBA" id="ARBA00004651"/>
    </source>
</evidence>
<feature type="transmembrane region" description="Helical" evidence="6">
    <location>
        <begin position="304"/>
        <end position="323"/>
    </location>
</feature>
<feature type="transmembrane region" description="Helical" evidence="6">
    <location>
        <begin position="7"/>
        <end position="26"/>
    </location>
</feature>
<dbReference type="PANTHER" id="PTHR39087:SF2">
    <property type="entry name" value="UPF0104 MEMBRANE PROTEIN MJ1595"/>
    <property type="match status" value="1"/>
</dbReference>
<evidence type="ECO:0000256" key="6">
    <source>
        <dbReference type="SAM" id="Phobius"/>
    </source>
</evidence>
<evidence type="ECO:0000256" key="2">
    <source>
        <dbReference type="ARBA" id="ARBA00022475"/>
    </source>
</evidence>
<reference evidence="7" key="2">
    <citation type="journal article" date="2021" name="PeerJ">
        <title>Extensive microbial diversity within the chicken gut microbiome revealed by metagenomics and culture.</title>
        <authorList>
            <person name="Gilroy R."/>
            <person name="Ravi A."/>
            <person name="Getino M."/>
            <person name="Pursley I."/>
            <person name="Horton D.L."/>
            <person name="Alikhan N.F."/>
            <person name="Baker D."/>
            <person name="Gharbi K."/>
            <person name="Hall N."/>
            <person name="Watson M."/>
            <person name="Adriaenssens E.M."/>
            <person name="Foster-Nyarko E."/>
            <person name="Jarju S."/>
            <person name="Secka A."/>
            <person name="Antonio M."/>
            <person name="Oren A."/>
            <person name="Chaudhuri R.R."/>
            <person name="La Ragione R."/>
            <person name="Hildebrand F."/>
            <person name="Pallen M.J."/>
        </authorList>
    </citation>
    <scope>NUCLEOTIDE SEQUENCE</scope>
    <source>
        <strain evidence="7">G3-4614</strain>
    </source>
</reference>
<feature type="transmembrane region" description="Helical" evidence="6">
    <location>
        <begin position="276"/>
        <end position="298"/>
    </location>
</feature>
<feature type="transmembrane region" description="Helical" evidence="6">
    <location>
        <begin position="221"/>
        <end position="243"/>
    </location>
</feature>
<evidence type="ECO:0000256" key="5">
    <source>
        <dbReference type="ARBA" id="ARBA00023136"/>
    </source>
</evidence>
<name>A0A9D9E1I4_9BACT</name>
<dbReference type="PANTHER" id="PTHR39087">
    <property type="entry name" value="UPF0104 MEMBRANE PROTEIN MJ1595"/>
    <property type="match status" value="1"/>
</dbReference>
<keyword evidence="4 6" id="KW-1133">Transmembrane helix</keyword>
<sequence length="338" mass="38126">MKRILINILKIFIPLLCGIGLLWYMYGKMDLHEIGKILQSDINYTWILISAVFGILSHIVRALRWRIQLQVLDMRPSMHVLANAIFGMYAVNLLLPRVGEVWRCGYVAHDQKGSFVKVVGSMISERLTDTITVALLTVVLFFMQMGFIREFLAKYPALEESLMATATSPWLYVSVFLIAVLLFLLFKRKSENVYINKAKTTIRNLWHGVKSIFQMRNTSMFLFYTLLMWVLYFLELYVCFFAFPQTASLGIVCAYTCFILGSISMGLPVQGGLGPWHWTIIGALSLYGVGANAAGAFALVAHGIQMGVMIVLGIYAFFSISFAKRKEAAACETASEKR</sequence>
<evidence type="ECO:0000256" key="4">
    <source>
        <dbReference type="ARBA" id="ARBA00022989"/>
    </source>
</evidence>
<gene>
    <name evidence="7" type="ORF">IAC54_03105</name>
</gene>
<keyword evidence="3 6" id="KW-0812">Transmembrane</keyword>
<evidence type="ECO:0000313" key="7">
    <source>
        <dbReference type="EMBL" id="MBO8437874.1"/>
    </source>
</evidence>
<keyword evidence="2" id="KW-1003">Cell membrane</keyword>
<feature type="transmembrane region" description="Helical" evidence="6">
    <location>
        <begin position="249"/>
        <end position="269"/>
    </location>
</feature>
<dbReference type="Proteomes" id="UP000823636">
    <property type="component" value="Unassembled WGS sequence"/>
</dbReference>
<organism evidence="7 8">
    <name type="scientific">Candidatus Caccoplasma merdipullorum</name>
    <dbReference type="NCBI Taxonomy" id="2840718"/>
    <lineage>
        <taxon>Bacteria</taxon>
        <taxon>Pseudomonadati</taxon>
        <taxon>Bacteroidota</taxon>
        <taxon>Bacteroidia</taxon>
        <taxon>Bacteroidales</taxon>
        <taxon>Bacteroidaceae</taxon>
        <taxon>Bacteroidaceae incertae sedis</taxon>
        <taxon>Candidatus Caccoplasma</taxon>
    </lineage>
</organism>
<dbReference type="EMBL" id="JADIMW010000030">
    <property type="protein sequence ID" value="MBO8437874.1"/>
    <property type="molecule type" value="Genomic_DNA"/>
</dbReference>
<dbReference type="Pfam" id="PF03706">
    <property type="entry name" value="LPG_synthase_TM"/>
    <property type="match status" value="1"/>
</dbReference>
<dbReference type="InterPro" id="IPR022791">
    <property type="entry name" value="L-PG_synthase/AglD"/>
</dbReference>
<reference evidence="7" key="1">
    <citation type="submission" date="2020-10" db="EMBL/GenBank/DDBJ databases">
        <authorList>
            <person name="Gilroy R."/>
        </authorList>
    </citation>
    <scope>NUCLEOTIDE SEQUENCE</scope>
    <source>
        <strain evidence="7">G3-4614</strain>
    </source>
</reference>
<dbReference type="AlphaFoldDB" id="A0A9D9E1I4"/>
<accession>A0A9D9E1I4</accession>
<feature type="transmembrane region" description="Helical" evidence="6">
    <location>
        <begin position="131"/>
        <end position="149"/>
    </location>
</feature>
<feature type="transmembrane region" description="Helical" evidence="6">
    <location>
        <begin position="46"/>
        <end position="65"/>
    </location>
</feature>
<protein>
    <submittedName>
        <fullName evidence="7">Flippase-like domain-containing protein</fullName>
    </submittedName>
</protein>